<gene>
    <name evidence="2" type="ORF">CDAR_501971</name>
</gene>
<name>A0AAV4TQH1_9ARAC</name>
<dbReference type="Proteomes" id="UP001054837">
    <property type="component" value="Unassembled WGS sequence"/>
</dbReference>
<accession>A0AAV4TQH1</accession>
<keyword evidence="1" id="KW-1133">Transmembrane helix</keyword>
<keyword evidence="1" id="KW-0472">Membrane</keyword>
<dbReference type="AlphaFoldDB" id="A0AAV4TQH1"/>
<evidence type="ECO:0000313" key="3">
    <source>
        <dbReference type="Proteomes" id="UP001054837"/>
    </source>
</evidence>
<proteinExistence type="predicted"/>
<keyword evidence="3" id="KW-1185">Reference proteome</keyword>
<dbReference type="EMBL" id="BPLQ01009917">
    <property type="protein sequence ID" value="GIY47371.1"/>
    <property type="molecule type" value="Genomic_DNA"/>
</dbReference>
<sequence>METLPCPDFFSRTPLLKVICNSAKYLFPCLLSYIAVVQILWLCFVSSYKDEWATLIVVFLQLWIYISMFRSRTKIRQLTEELHRISNMMCVYYSRQRKYSKFAFGCIAYS</sequence>
<evidence type="ECO:0000256" key="1">
    <source>
        <dbReference type="SAM" id="Phobius"/>
    </source>
</evidence>
<evidence type="ECO:0000313" key="2">
    <source>
        <dbReference type="EMBL" id="GIY47371.1"/>
    </source>
</evidence>
<feature type="transmembrane region" description="Helical" evidence="1">
    <location>
        <begin position="52"/>
        <end position="69"/>
    </location>
</feature>
<reference evidence="2 3" key="1">
    <citation type="submission" date="2021-06" db="EMBL/GenBank/DDBJ databases">
        <title>Caerostris darwini draft genome.</title>
        <authorList>
            <person name="Kono N."/>
            <person name="Arakawa K."/>
        </authorList>
    </citation>
    <scope>NUCLEOTIDE SEQUENCE [LARGE SCALE GENOMIC DNA]</scope>
</reference>
<feature type="transmembrane region" description="Helical" evidence="1">
    <location>
        <begin position="25"/>
        <end position="46"/>
    </location>
</feature>
<organism evidence="2 3">
    <name type="scientific">Caerostris darwini</name>
    <dbReference type="NCBI Taxonomy" id="1538125"/>
    <lineage>
        <taxon>Eukaryota</taxon>
        <taxon>Metazoa</taxon>
        <taxon>Ecdysozoa</taxon>
        <taxon>Arthropoda</taxon>
        <taxon>Chelicerata</taxon>
        <taxon>Arachnida</taxon>
        <taxon>Araneae</taxon>
        <taxon>Araneomorphae</taxon>
        <taxon>Entelegynae</taxon>
        <taxon>Araneoidea</taxon>
        <taxon>Araneidae</taxon>
        <taxon>Caerostris</taxon>
    </lineage>
</organism>
<keyword evidence="1" id="KW-0812">Transmembrane</keyword>
<comment type="caution">
    <text evidence="2">The sequence shown here is derived from an EMBL/GenBank/DDBJ whole genome shotgun (WGS) entry which is preliminary data.</text>
</comment>
<protein>
    <submittedName>
        <fullName evidence="2">Uncharacterized protein</fullName>
    </submittedName>
</protein>